<evidence type="ECO:0000256" key="1">
    <source>
        <dbReference type="ARBA" id="ARBA00023235"/>
    </source>
</evidence>
<dbReference type="NCBIfam" id="TIGR00236">
    <property type="entry name" value="wecB"/>
    <property type="match status" value="1"/>
</dbReference>
<comment type="similarity">
    <text evidence="2 4">Belongs to the UDP-N-acetylglucosamine 2-epimerase family.</text>
</comment>
<keyword evidence="7" id="KW-1185">Reference proteome</keyword>
<feature type="domain" description="UDP-N-acetylglucosamine 2-epimerase" evidence="5">
    <location>
        <begin position="31"/>
        <end position="372"/>
    </location>
</feature>
<dbReference type="SUPFAM" id="SSF53756">
    <property type="entry name" value="UDP-Glycosyltransferase/glycogen phosphorylase"/>
    <property type="match status" value="1"/>
</dbReference>
<evidence type="ECO:0000256" key="3">
    <source>
        <dbReference type="ARBA" id="ARBA00038858"/>
    </source>
</evidence>
<evidence type="ECO:0000313" key="6">
    <source>
        <dbReference type="EMBL" id="GAA4687664.1"/>
    </source>
</evidence>
<proteinExistence type="inferred from homology"/>
<gene>
    <name evidence="6" type="primary">wecB_1</name>
    <name evidence="6" type="ORF">GCM10025781_00320</name>
</gene>
<evidence type="ECO:0000256" key="4">
    <source>
        <dbReference type="RuleBase" id="RU003513"/>
    </source>
</evidence>
<dbReference type="InterPro" id="IPR003331">
    <property type="entry name" value="UDP_GlcNAc_Epimerase_2_dom"/>
</dbReference>
<dbReference type="EMBL" id="BAABLN010000001">
    <property type="protein sequence ID" value="GAA4687664.1"/>
    <property type="molecule type" value="Genomic_DNA"/>
</dbReference>
<dbReference type="Proteomes" id="UP001501446">
    <property type="component" value="Unassembled WGS sequence"/>
</dbReference>
<dbReference type="CDD" id="cd03786">
    <property type="entry name" value="GTB_UDP-GlcNAc_2-Epimerase"/>
    <property type="match status" value="1"/>
</dbReference>
<dbReference type="EC" id="5.1.3.14" evidence="3"/>
<name>A0ABP8WDU0_9MICC</name>
<dbReference type="Gene3D" id="3.40.50.2000">
    <property type="entry name" value="Glycogen Phosphorylase B"/>
    <property type="match status" value="2"/>
</dbReference>
<evidence type="ECO:0000259" key="5">
    <source>
        <dbReference type="Pfam" id="PF02350"/>
    </source>
</evidence>
<dbReference type="RefSeq" id="WP_345310164.1">
    <property type="nucleotide sequence ID" value="NZ_BAABLN010000001.1"/>
</dbReference>
<dbReference type="InterPro" id="IPR029767">
    <property type="entry name" value="WecB-like"/>
</dbReference>
<accession>A0ABP8WDU0</accession>
<dbReference type="PANTHER" id="PTHR43174">
    <property type="entry name" value="UDP-N-ACETYLGLUCOSAMINE 2-EPIMERASE"/>
    <property type="match status" value="1"/>
</dbReference>
<dbReference type="PANTHER" id="PTHR43174:SF2">
    <property type="entry name" value="UDP-N-ACETYLGLUCOSAMINE 2-EPIMERASE"/>
    <property type="match status" value="1"/>
</dbReference>
<evidence type="ECO:0000256" key="2">
    <source>
        <dbReference type="ARBA" id="ARBA00038209"/>
    </source>
</evidence>
<evidence type="ECO:0000313" key="7">
    <source>
        <dbReference type="Proteomes" id="UP001501446"/>
    </source>
</evidence>
<protein>
    <recommendedName>
        <fullName evidence="3">UDP-N-acetylglucosamine 2-epimerase (non-hydrolyzing)</fullName>
        <ecNumber evidence="3">5.1.3.14</ecNumber>
    </recommendedName>
</protein>
<keyword evidence="1 4" id="KW-0413">Isomerase</keyword>
<comment type="caution">
    <text evidence="6">The sequence shown here is derived from an EMBL/GenBank/DDBJ whole genome shotgun (WGS) entry which is preliminary data.</text>
</comment>
<reference evidence="7" key="1">
    <citation type="journal article" date="2019" name="Int. J. Syst. Evol. Microbiol.">
        <title>The Global Catalogue of Microorganisms (GCM) 10K type strain sequencing project: providing services to taxonomists for standard genome sequencing and annotation.</title>
        <authorList>
            <consortium name="The Broad Institute Genomics Platform"/>
            <consortium name="The Broad Institute Genome Sequencing Center for Infectious Disease"/>
            <person name="Wu L."/>
            <person name="Ma J."/>
        </authorList>
    </citation>
    <scope>NUCLEOTIDE SEQUENCE [LARGE SCALE GENOMIC DNA]</scope>
    <source>
        <strain evidence="7">JCM 18958</strain>
    </source>
</reference>
<dbReference type="Pfam" id="PF02350">
    <property type="entry name" value="Epimerase_2"/>
    <property type="match status" value="1"/>
</dbReference>
<sequence>MVRTPPLQPVTIMAVYGTLPEGIKMAPLVLALRKDPRFRVRVVVTGQHREMLEQVNEDFGIVPDHDLDIHVPGQTLTQISARTLEGLTRVLQTERPDAVLVQGDTTTSFMGALAASYSEIPVIHTEAGLRTGDRSSPFPEEINRRLTGQIASLHLAPTAASRENLLRENVAASDIVVTGNSGIDALLATVASRPRITDVALVRRLGRGRPVVLVTAHRRQSWGEPLEAVGRAVATLARRHPDHDFIFPAHPNPMVREALRPALRGHDNVLMIEPLPYAQFCALMERSKIILTDSGGVQEEGPSLGKPVLVLRETTERPEAVETGMVKLVGTDENTIAREVSTLISNSLAYGRMSRGLDPYGDGRAAERTVHAAARHFGMGDAVDEFSFGKPPFTRAAAH</sequence>
<organism evidence="6 7">
    <name type="scientific">Kocuria gwangalliensis</name>
    <dbReference type="NCBI Taxonomy" id="501592"/>
    <lineage>
        <taxon>Bacteria</taxon>
        <taxon>Bacillati</taxon>
        <taxon>Actinomycetota</taxon>
        <taxon>Actinomycetes</taxon>
        <taxon>Micrococcales</taxon>
        <taxon>Micrococcaceae</taxon>
        <taxon>Kocuria</taxon>
    </lineage>
</organism>